<comment type="caution">
    <text evidence="2">The sequence shown here is derived from an EMBL/GenBank/DDBJ whole genome shotgun (WGS) entry which is preliminary data.</text>
</comment>
<keyword evidence="1" id="KW-0812">Transmembrane</keyword>
<sequence length="165" mass="18648">MLRKLVIGLGLGWIVLVLAVYSTFYLIGAFGYTKLYMEEVTPERVTEQYRWDGDERIAIGEAGLRKGMGRRALCFAVPDQGEERQLQAPSKRDRLPRYYEPWFTGKATVTCNDQVTIRSGTPLWMYDLTRSRLGMLGFAVVAALPLATVIVVTAFRSGAVKLHRR</sequence>
<gene>
    <name evidence="2" type="ORF">CEP50_07850</name>
</gene>
<dbReference type="STRING" id="1050202.GCA_000384035_00112"/>
<organism evidence="2 3">
    <name type="scientific">Actinopolyspora mortivallis</name>
    <dbReference type="NCBI Taxonomy" id="33906"/>
    <lineage>
        <taxon>Bacteria</taxon>
        <taxon>Bacillati</taxon>
        <taxon>Actinomycetota</taxon>
        <taxon>Actinomycetes</taxon>
        <taxon>Actinopolysporales</taxon>
        <taxon>Actinopolysporaceae</taxon>
        <taxon>Actinopolyspora</taxon>
    </lineage>
</organism>
<dbReference type="RefSeq" id="WP_106113273.1">
    <property type="nucleotide sequence ID" value="NZ_PVSR01000008.1"/>
</dbReference>
<evidence type="ECO:0000313" key="2">
    <source>
        <dbReference type="EMBL" id="PRW63881.1"/>
    </source>
</evidence>
<proteinExistence type="predicted"/>
<reference evidence="2 3" key="1">
    <citation type="submission" date="2018-03" db="EMBL/GenBank/DDBJ databases">
        <title>Actinopolyspora mortivallis from Sahara, screening for active biomolecules.</title>
        <authorList>
            <person name="Selama O."/>
            <person name="Wellington E.M.H."/>
            <person name="Hacene H."/>
        </authorList>
    </citation>
    <scope>NUCLEOTIDE SEQUENCE [LARGE SCALE GENOMIC DNA]</scope>
    <source>
        <strain evidence="2 3">M5A</strain>
    </source>
</reference>
<dbReference type="AlphaFoldDB" id="A0A2T0GXP9"/>
<evidence type="ECO:0000313" key="3">
    <source>
        <dbReference type="Proteomes" id="UP000239352"/>
    </source>
</evidence>
<feature type="transmembrane region" description="Helical" evidence="1">
    <location>
        <begin position="7"/>
        <end position="27"/>
    </location>
</feature>
<keyword evidence="3" id="KW-1185">Reference proteome</keyword>
<evidence type="ECO:0000256" key="1">
    <source>
        <dbReference type="SAM" id="Phobius"/>
    </source>
</evidence>
<accession>A0A2T0GXP9</accession>
<feature type="transmembrane region" description="Helical" evidence="1">
    <location>
        <begin position="133"/>
        <end position="155"/>
    </location>
</feature>
<name>A0A2T0GXP9_ACTMO</name>
<dbReference type="EMBL" id="PVSR01000008">
    <property type="protein sequence ID" value="PRW63881.1"/>
    <property type="molecule type" value="Genomic_DNA"/>
</dbReference>
<keyword evidence="1" id="KW-1133">Transmembrane helix</keyword>
<keyword evidence="1" id="KW-0472">Membrane</keyword>
<dbReference type="InParanoid" id="A0A2T0GXP9"/>
<dbReference type="Proteomes" id="UP000239352">
    <property type="component" value="Unassembled WGS sequence"/>
</dbReference>
<protein>
    <submittedName>
        <fullName evidence="2">Uncharacterized protein</fullName>
    </submittedName>
</protein>